<reference evidence="2" key="1">
    <citation type="submission" date="2023-06" db="EMBL/GenBank/DDBJ databases">
        <title>Draft genome sequence of Nocardioides sp. SOB77.</title>
        <authorList>
            <person name="Zhang G."/>
        </authorList>
    </citation>
    <scope>NUCLEOTIDE SEQUENCE</scope>
    <source>
        <strain evidence="2">SOB77</strain>
    </source>
</reference>
<dbReference type="RefSeq" id="WP_300953052.1">
    <property type="nucleotide sequence ID" value="NZ_JAUHJQ010000005.1"/>
</dbReference>
<comment type="caution">
    <text evidence="2">The sequence shown here is derived from an EMBL/GenBank/DDBJ whole genome shotgun (WGS) entry which is preliminary data.</text>
</comment>
<feature type="region of interest" description="Disordered" evidence="1">
    <location>
        <begin position="36"/>
        <end position="63"/>
    </location>
</feature>
<evidence type="ECO:0000256" key="1">
    <source>
        <dbReference type="SAM" id="MobiDB-lite"/>
    </source>
</evidence>
<evidence type="ECO:0000313" key="3">
    <source>
        <dbReference type="Proteomes" id="UP001168620"/>
    </source>
</evidence>
<dbReference type="EMBL" id="JAUHJQ010000005">
    <property type="protein sequence ID" value="MDN4173950.1"/>
    <property type="molecule type" value="Genomic_DNA"/>
</dbReference>
<accession>A0ABT8FHF1</accession>
<protein>
    <submittedName>
        <fullName evidence="2">Uncharacterized protein</fullName>
    </submittedName>
</protein>
<name>A0ABT8FHF1_9ACTN</name>
<organism evidence="2 3">
    <name type="scientific">Nocardioides oceani</name>
    <dbReference type="NCBI Taxonomy" id="3058369"/>
    <lineage>
        <taxon>Bacteria</taxon>
        <taxon>Bacillati</taxon>
        <taxon>Actinomycetota</taxon>
        <taxon>Actinomycetes</taxon>
        <taxon>Propionibacteriales</taxon>
        <taxon>Nocardioidaceae</taxon>
        <taxon>Nocardioides</taxon>
    </lineage>
</organism>
<gene>
    <name evidence="2" type="ORF">QWY28_13395</name>
</gene>
<dbReference type="Proteomes" id="UP001168620">
    <property type="component" value="Unassembled WGS sequence"/>
</dbReference>
<evidence type="ECO:0000313" key="2">
    <source>
        <dbReference type="EMBL" id="MDN4173950.1"/>
    </source>
</evidence>
<keyword evidence="3" id="KW-1185">Reference proteome</keyword>
<proteinExistence type="predicted"/>
<feature type="compositionally biased region" description="Basic and acidic residues" evidence="1">
    <location>
        <begin position="36"/>
        <end position="46"/>
    </location>
</feature>
<sequence length="63" mass="6817">MATTIPQVRVTRIEAGLGFLITCSCGDRTIRPDRRAADAHAADHQRSHVAPSAARQHEGLGLR</sequence>